<evidence type="ECO:0000256" key="1">
    <source>
        <dbReference type="ARBA" id="ARBA00000085"/>
    </source>
</evidence>
<dbReference type="PANTHER" id="PTHR41523:SF8">
    <property type="entry name" value="ETHYLENE RESPONSE SENSOR PROTEIN"/>
    <property type="match status" value="1"/>
</dbReference>
<keyword evidence="3" id="KW-0597">Phosphoprotein</keyword>
<evidence type="ECO:0000259" key="12">
    <source>
        <dbReference type="PROSITE" id="PS50113"/>
    </source>
</evidence>
<dbReference type="InterPro" id="IPR011495">
    <property type="entry name" value="Sig_transdc_His_kin_sub2_dim/P"/>
</dbReference>
<sequence>MKGKIFLFTLFLLAGFSLYPENISSVLSQAEQDWLQDHNEILFVSQTDYPPFEFKGEEDSSDGMSIELIRWIATEFGFKARFRHMSFQQAQEAVLNREADALTSLFYSEKRDERFDFTPLTWEVPALIFVQSDRPDIRSLEDLRNRRVAMQRGDYAEEYLLQKGITATILPTDTFAEAVNLVIAGKADAVIGDKQIVLYHLFSSNLMDKVKSVGDPLYIGQNSIAVVEGNSLLQSILKEGVILARENGIFDKIDRKWTGVRYSDSRTWLEKNQTFLIIAMISILIIMGLIIFWILQLRSLVAKRTDELKRNELHLQSLFDSVPDLLWLKDSKGKYLKCNNRYRQFLGLDESRIRGKTDHDFFSKDKADLYSEYDRIAMEKGEASYIANIQYKNDGHGETVEVIKNSLHDEKGNLVGILSIAHDITERLEAETFLDTIVENIPNMIFVKDAETLRFIRFNKAAERIVGYSAEELKGKNDYDFFPRDEADFFTRKDREALERTEITDIAEEPIQSRDGQTKILHTQKISIRNKEGKPVYLLGISEDITERKQIENEMRKTLKEKEILLKEVHHRVKNNLQVVSSLLSLQSEKTKDLQALEAFAEAENKVKSMSLVHEILYKSENFDRIPIRKYLENLMNHLREMYVGRNIDIAMNAEDIDIQLENAVSCGLIFTELLSNSYKHAFGESESGSVKIEVRRIPEGKIQAEVSDNGCGLPDDFNPDVTASMGIRLIIDLIEGQLEGEWSVKKDKGTVWIFTWPNG</sequence>
<proteinExistence type="predicted"/>
<evidence type="ECO:0000256" key="9">
    <source>
        <dbReference type="SAM" id="Phobius"/>
    </source>
</evidence>
<evidence type="ECO:0000256" key="5">
    <source>
        <dbReference type="ARBA" id="ARBA00022741"/>
    </source>
</evidence>
<comment type="catalytic activity">
    <reaction evidence="1">
        <text>ATP + protein L-histidine = ADP + protein N-phospho-L-histidine.</text>
        <dbReference type="EC" id="2.7.13.3"/>
    </reaction>
</comment>
<protein>
    <recommendedName>
        <fullName evidence="2">histidine kinase</fullName>
        <ecNumber evidence="2">2.7.13.3</ecNumber>
    </recommendedName>
</protein>
<dbReference type="CDD" id="cd00130">
    <property type="entry name" value="PAS"/>
    <property type="match status" value="2"/>
</dbReference>
<dbReference type="PANTHER" id="PTHR41523">
    <property type="entry name" value="TWO-COMPONENT SYSTEM SENSOR PROTEIN"/>
    <property type="match status" value="1"/>
</dbReference>
<dbReference type="InterPro" id="IPR000014">
    <property type="entry name" value="PAS"/>
</dbReference>
<evidence type="ECO:0000256" key="4">
    <source>
        <dbReference type="ARBA" id="ARBA00022679"/>
    </source>
</evidence>
<comment type="caution">
    <text evidence="13">The sequence shown here is derived from an EMBL/GenBank/DDBJ whole genome shotgun (WGS) entry which is preliminary data.</text>
</comment>
<organism evidence="13 14">
    <name type="scientific">Spirochaeta isovalerica</name>
    <dbReference type="NCBI Taxonomy" id="150"/>
    <lineage>
        <taxon>Bacteria</taxon>
        <taxon>Pseudomonadati</taxon>
        <taxon>Spirochaetota</taxon>
        <taxon>Spirochaetia</taxon>
        <taxon>Spirochaetales</taxon>
        <taxon>Spirochaetaceae</taxon>
        <taxon>Spirochaeta</taxon>
    </lineage>
</organism>
<keyword evidence="5" id="KW-0547">Nucleotide-binding</keyword>
<keyword evidence="4" id="KW-0808">Transferase</keyword>
<evidence type="ECO:0000259" key="10">
    <source>
        <dbReference type="PROSITE" id="PS50109"/>
    </source>
</evidence>
<dbReference type="GO" id="GO:0004673">
    <property type="term" value="F:protein histidine kinase activity"/>
    <property type="evidence" value="ECO:0007669"/>
    <property type="project" value="UniProtKB-EC"/>
</dbReference>
<dbReference type="InterPro" id="IPR005467">
    <property type="entry name" value="His_kinase_dom"/>
</dbReference>
<feature type="domain" description="PAS" evidence="11">
    <location>
        <begin position="430"/>
        <end position="501"/>
    </location>
</feature>
<keyword evidence="6" id="KW-0418">Kinase</keyword>
<dbReference type="SMART" id="SM00086">
    <property type="entry name" value="PAC"/>
    <property type="match status" value="2"/>
</dbReference>
<dbReference type="PROSITE" id="PS50112">
    <property type="entry name" value="PAS"/>
    <property type="match status" value="2"/>
</dbReference>
<dbReference type="Pfam" id="PF02518">
    <property type="entry name" value="HATPase_c"/>
    <property type="match status" value="1"/>
</dbReference>
<feature type="domain" description="PAC" evidence="12">
    <location>
        <begin position="379"/>
        <end position="436"/>
    </location>
</feature>
<evidence type="ECO:0000313" key="13">
    <source>
        <dbReference type="EMBL" id="MBB6480096.1"/>
    </source>
</evidence>
<dbReference type="SUPFAM" id="SSF55785">
    <property type="entry name" value="PYP-like sensor domain (PAS domain)"/>
    <property type="match status" value="2"/>
</dbReference>
<feature type="domain" description="Histidine kinase" evidence="10">
    <location>
        <begin position="568"/>
        <end position="760"/>
    </location>
</feature>
<dbReference type="InterPro" id="IPR001638">
    <property type="entry name" value="Solute-binding_3/MltF_N"/>
</dbReference>
<dbReference type="CDD" id="cd13704">
    <property type="entry name" value="PBP2_HisK"/>
    <property type="match status" value="1"/>
</dbReference>
<evidence type="ECO:0000259" key="11">
    <source>
        <dbReference type="PROSITE" id="PS50112"/>
    </source>
</evidence>
<dbReference type="InterPro" id="IPR036890">
    <property type="entry name" value="HATPase_C_sf"/>
</dbReference>
<evidence type="ECO:0000256" key="7">
    <source>
        <dbReference type="ARBA" id="ARBA00022840"/>
    </source>
</evidence>
<reference evidence="13 14" key="1">
    <citation type="submission" date="2020-08" db="EMBL/GenBank/DDBJ databases">
        <title>Genomic Encyclopedia of Type Strains, Phase IV (KMG-IV): sequencing the most valuable type-strain genomes for metagenomic binning, comparative biology and taxonomic classification.</title>
        <authorList>
            <person name="Goeker M."/>
        </authorList>
    </citation>
    <scope>NUCLEOTIDE SEQUENCE [LARGE SCALE GENOMIC DNA]</scope>
    <source>
        <strain evidence="13 14">DSM 2461</strain>
    </source>
</reference>
<dbReference type="InterPro" id="IPR013656">
    <property type="entry name" value="PAS_4"/>
</dbReference>
<dbReference type="EC" id="2.7.13.3" evidence="2"/>
<dbReference type="InterPro" id="IPR003594">
    <property type="entry name" value="HATPase_dom"/>
</dbReference>
<evidence type="ECO:0000313" key="14">
    <source>
        <dbReference type="Proteomes" id="UP000587760"/>
    </source>
</evidence>
<evidence type="ECO:0000256" key="2">
    <source>
        <dbReference type="ARBA" id="ARBA00012438"/>
    </source>
</evidence>
<dbReference type="InterPro" id="IPR000700">
    <property type="entry name" value="PAS-assoc_C"/>
</dbReference>
<dbReference type="InterPro" id="IPR035965">
    <property type="entry name" value="PAS-like_dom_sf"/>
</dbReference>
<accession>A0A841R8F7</accession>
<keyword evidence="7" id="KW-0067">ATP-binding</keyword>
<dbReference type="Pfam" id="PF07568">
    <property type="entry name" value="HisKA_2"/>
    <property type="match status" value="1"/>
</dbReference>
<evidence type="ECO:0000256" key="6">
    <source>
        <dbReference type="ARBA" id="ARBA00022777"/>
    </source>
</evidence>
<dbReference type="SMART" id="SM00062">
    <property type="entry name" value="PBPb"/>
    <property type="match status" value="1"/>
</dbReference>
<dbReference type="Gene3D" id="3.30.450.20">
    <property type="entry name" value="PAS domain"/>
    <property type="match status" value="2"/>
</dbReference>
<feature type="domain" description="PAC" evidence="12">
    <location>
        <begin position="505"/>
        <end position="557"/>
    </location>
</feature>
<dbReference type="EMBL" id="JACHGJ010000002">
    <property type="protein sequence ID" value="MBB6480096.1"/>
    <property type="molecule type" value="Genomic_DNA"/>
</dbReference>
<dbReference type="Pfam" id="PF00497">
    <property type="entry name" value="SBP_bac_3"/>
    <property type="match status" value="1"/>
</dbReference>
<dbReference type="SMART" id="SM00091">
    <property type="entry name" value="PAS"/>
    <property type="match status" value="2"/>
</dbReference>
<name>A0A841R8F7_9SPIO</name>
<dbReference type="Gene3D" id="3.40.190.10">
    <property type="entry name" value="Periplasmic binding protein-like II"/>
    <property type="match status" value="2"/>
</dbReference>
<dbReference type="GO" id="GO:0005524">
    <property type="term" value="F:ATP binding"/>
    <property type="evidence" value="ECO:0007669"/>
    <property type="project" value="UniProtKB-KW"/>
</dbReference>
<dbReference type="PROSITE" id="PS50113">
    <property type="entry name" value="PAC"/>
    <property type="match status" value="2"/>
</dbReference>
<keyword evidence="8" id="KW-0843">Virulence</keyword>
<dbReference type="Pfam" id="PF08448">
    <property type="entry name" value="PAS_4"/>
    <property type="match status" value="2"/>
</dbReference>
<dbReference type="RefSeq" id="WP_184745924.1">
    <property type="nucleotide sequence ID" value="NZ_JACHGJ010000002.1"/>
</dbReference>
<dbReference type="AlphaFoldDB" id="A0A841R8F7"/>
<keyword evidence="9" id="KW-1133">Transmembrane helix</keyword>
<evidence type="ECO:0000256" key="8">
    <source>
        <dbReference type="ARBA" id="ARBA00023026"/>
    </source>
</evidence>
<dbReference type="PROSITE" id="PS50109">
    <property type="entry name" value="HIS_KIN"/>
    <property type="match status" value="1"/>
</dbReference>
<keyword evidence="9" id="KW-0812">Transmembrane</keyword>
<dbReference type="SUPFAM" id="SSF53850">
    <property type="entry name" value="Periplasmic binding protein-like II"/>
    <property type="match status" value="1"/>
</dbReference>
<evidence type="ECO:0000256" key="3">
    <source>
        <dbReference type="ARBA" id="ARBA00022553"/>
    </source>
</evidence>
<dbReference type="Gene3D" id="3.30.565.10">
    <property type="entry name" value="Histidine kinase-like ATPase, C-terminal domain"/>
    <property type="match status" value="1"/>
</dbReference>
<gene>
    <name evidence="13" type="ORF">HNR50_001754</name>
</gene>
<dbReference type="Proteomes" id="UP000587760">
    <property type="component" value="Unassembled WGS sequence"/>
</dbReference>
<keyword evidence="14" id="KW-1185">Reference proteome</keyword>
<feature type="transmembrane region" description="Helical" evidence="9">
    <location>
        <begin position="275"/>
        <end position="295"/>
    </location>
</feature>
<feature type="domain" description="PAS" evidence="11">
    <location>
        <begin position="311"/>
        <end position="381"/>
    </location>
</feature>
<keyword evidence="9" id="KW-0472">Membrane</keyword>
<dbReference type="InterPro" id="IPR001610">
    <property type="entry name" value="PAC"/>
</dbReference>
<dbReference type="NCBIfam" id="TIGR00229">
    <property type="entry name" value="sensory_box"/>
    <property type="match status" value="2"/>
</dbReference>
<dbReference type="SUPFAM" id="SSF55874">
    <property type="entry name" value="ATPase domain of HSP90 chaperone/DNA topoisomerase II/histidine kinase"/>
    <property type="match status" value="1"/>
</dbReference>